<evidence type="ECO:0000256" key="1">
    <source>
        <dbReference type="SAM" id="SignalP"/>
    </source>
</evidence>
<dbReference type="AlphaFoldDB" id="A0A8J3FL31"/>
<sequence length="227" mass="24521">MEKKTAWATTALLASALLAGAPGAAAAADPPCVVHLDMPDVRINKPSVFLWVDEHAACDRYHPDSTWLITRPDASTRTLHFSGMHWPQPAGITFDDSEGFGTYEATGAGTSDLTENVYTQQSMSFLVKRASGVALTAQRSGSHVTTGGLARAYSPAANQFTDWPAAMVRLESRPAAGGAWVTLSTYRTNAAGRIPTHRWYAPQVRQFRLVALGTPQIWPANGTPQRR</sequence>
<keyword evidence="1" id="KW-0732">Signal</keyword>
<gene>
    <name evidence="2" type="ORF">GCM10010124_32250</name>
</gene>
<comment type="caution">
    <text evidence="2">The sequence shown here is derived from an EMBL/GenBank/DDBJ whole genome shotgun (WGS) entry which is preliminary data.</text>
</comment>
<reference evidence="2" key="1">
    <citation type="journal article" date="2014" name="Int. J. Syst. Evol. Microbiol.">
        <title>Complete genome sequence of Corynebacterium casei LMG S-19264T (=DSM 44701T), isolated from a smear-ripened cheese.</title>
        <authorList>
            <consortium name="US DOE Joint Genome Institute (JGI-PGF)"/>
            <person name="Walter F."/>
            <person name="Albersmeier A."/>
            <person name="Kalinowski J."/>
            <person name="Ruckert C."/>
        </authorList>
    </citation>
    <scope>NUCLEOTIDE SEQUENCE</scope>
    <source>
        <strain evidence="2">JCM 3091</strain>
    </source>
</reference>
<feature type="chain" id="PRO_5035203026" evidence="1">
    <location>
        <begin position="28"/>
        <end position="227"/>
    </location>
</feature>
<keyword evidence="3" id="KW-1185">Reference proteome</keyword>
<dbReference type="Proteomes" id="UP000662200">
    <property type="component" value="Unassembled WGS sequence"/>
</dbReference>
<feature type="signal peptide" evidence="1">
    <location>
        <begin position="1"/>
        <end position="27"/>
    </location>
</feature>
<evidence type="ECO:0000313" key="3">
    <source>
        <dbReference type="Proteomes" id="UP000662200"/>
    </source>
</evidence>
<reference evidence="2" key="2">
    <citation type="submission" date="2020-09" db="EMBL/GenBank/DDBJ databases">
        <authorList>
            <person name="Sun Q."/>
            <person name="Ohkuma M."/>
        </authorList>
    </citation>
    <scope>NUCLEOTIDE SEQUENCE</scope>
    <source>
        <strain evidence="2">JCM 3091</strain>
    </source>
</reference>
<accession>A0A8J3FL31</accession>
<name>A0A8J3FL31_9ACTN</name>
<evidence type="ECO:0000313" key="2">
    <source>
        <dbReference type="EMBL" id="GGK37137.1"/>
    </source>
</evidence>
<proteinExistence type="predicted"/>
<organism evidence="2 3">
    <name type="scientific">Pilimelia terevasa</name>
    <dbReference type="NCBI Taxonomy" id="53372"/>
    <lineage>
        <taxon>Bacteria</taxon>
        <taxon>Bacillati</taxon>
        <taxon>Actinomycetota</taxon>
        <taxon>Actinomycetes</taxon>
        <taxon>Micromonosporales</taxon>
        <taxon>Micromonosporaceae</taxon>
        <taxon>Pilimelia</taxon>
    </lineage>
</organism>
<protein>
    <submittedName>
        <fullName evidence="2">Uncharacterized protein</fullName>
    </submittedName>
</protein>
<dbReference type="EMBL" id="BMQC01000012">
    <property type="protein sequence ID" value="GGK37137.1"/>
    <property type="molecule type" value="Genomic_DNA"/>
</dbReference>